<feature type="non-terminal residue" evidence="16">
    <location>
        <position position="1581"/>
    </location>
</feature>
<dbReference type="FunFam" id="3.30.930.10:FF:000074">
    <property type="entry name" value="Serine/threonine-protein kinase gcn2"/>
    <property type="match status" value="1"/>
</dbReference>
<organism evidence="16">
    <name type="scientific">Eremomyces bilateralis CBS 781.70</name>
    <dbReference type="NCBI Taxonomy" id="1392243"/>
    <lineage>
        <taxon>Eukaryota</taxon>
        <taxon>Fungi</taxon>
        <taxon>Dikarya</taxon>
        <taxon>Ascomycota</taxon>
        <taxon>Pezizomycotina</taxon>
        <taxon>Dothideomycetes</taxon>
        <taxon>Dothideomycetes incertae sedis</taxon>
        <taxon>Eremomycetales</taxon>
        <taxon>Eremomycetaceae</taxon>
        <taxon>Eremomyces</taxon>
    </lineage>
</organism>
<dbReference type="SMART" id="SM00591">
    <property type="entry name" value="RWD"/>
    <property type="match status" value="1"/>
</dbReference>
<dbReference type="CDD" id="cd14046">
    <property type="entry name" value="STKc_EIF2AK4_GCN2_rpt2"/>
    <property type="match status" value="1"/>
</dbReference>
<dbReference type="InterPro" id="IPR016135">
    <property type="entry name" value="UBQ-conjugating_enzyme/RWD"/>
</dbReference>
<reference evidence="16 18" key="1">
    <citation type="submission" date="2020-01" db="EMBL/GenBank/DDBJ databases">
        <authorList>
            <consortium name="DOE Joint Genome Institute"/>
            <person name="Haridas S."/>
            <person name="Albert R."/>
            <person name="Binder M."/>
            <person name="Bloem J."/>
            <person name="Labutti K."/>
            <person name="Salamov A."/>
            <person name="Andreopoulos B."/>
            <person name="Baker S.E."/>
            <person name="Barry K."/>
            <person name="Bills G."/>
            <person name="Bluhm B.H."/>
            <person name="Cannon C."/>
            <person name="Castanera R."/>
            <person name="Culley D.E."/>
            <person name="Daum C."/>
            <person name="Ezra D."/>
            <person name="Gonzalez J.B."/>
            <person name="Henrissat B."/>
            <person name="Kuo A."/>
            <person name="Liang C."/>
            <person name="Lipzen A."/>
            <person name="Lutzoni F."/>
            <person name="Magnuson J."/>
            <person name="Mondo S."/>
            <person name="Nolan M."/>
            <person name="Ohm R."/>
            <person name="Pangilinan J."/>
            <person name="Park H.-J."/>
            <person name="Ramirez L."/>
            <person name="Alfaro M."/>
            <person name="Sun H."/>
            <person name="Tritt A."/>
            <person name="Yoshinaga Y."/>
            <person name="Zwiers L.-H."/>
            <person name="Turgeon B.G."/>
            <person name="Goodwin S.B."/>
            <person name="Spatafora J.W."/>
            <person name="Crous P.W."/>
            <person name="Grigoriev I.V."/>
        </authorList>
    </citation>
    <scope>NUCLEOTIDE SEQUENCE</scope>
    <source>
        <strain evidence="16 18">CBS 781.70</strain>
    </source>
</reference>
<accession>A0A6G1G5T0</accession>
<comment type="similarity">
    <text evidence="7">Belongs to the protein kinase superfamily. Ser/Thr protein kinase family. GCN2 subfamily.</text>
</comment>
<evidence type="ECO:0000256" key="11">
    <source>
        <dbReference type="PIRSR" id="PIRSR000660-2"/>
    </source>
</evidence>
<evidence type="ECO:0000313" key="17">
    <source>
        <dbReference type="Proteomes" id="UP000504638"/>
    </source>
</evidence>
<feature type="binding site" evidence="11">
    <location>
        <position position="582"/>
    </location>
    <ligand>
        <name>ATP</name>
        <dbReference type="ChEBI" id="CHEBI:30616"/>
    </ligand>
</feature>
<feature type="region of interest" description="Disordered" evidence="13">
    <location>
        <begin position="134"/>
        <end position="167"/>
    </location>
</feature>
<keyword evidence="4 11" id="KW-0547">Nucleotide-binding</keyword>
<evidence type="ECO:0000256" key="5">
    <source>
        <dbReference type="ARBA" id="ARBA00022777"/>
    </source>
</evidence>
<keyword evidence="17" id="KW-1185">Reference proteome</keyword>
<evidence type="ECO:0000256" key="13">
    <source>
        <dbReference type="SAM" id="MobiDB-lite"/>
    </source>
</evidence>
<evidence type="ECO:0000256" key="8">
    <source>
        <dbReference type="ARBA" id="ARBA00047899"/>
    </source>
</evidence>
<dbReference type="Gene3D" id="3.10.110.10">
    <property type="entry name" value="Ubiquitin Conjugating Enzyme"/>
    <property type="match status" value="1"/>
</dbReference>
<keyword evidence="3" id="KW-0808">Transferase</keyword>
<keyword evidence="6 11" id="KW-0067">ATP-binding</keyword>
<dbReference type="InterPro" id="IPR008271">
    <property type="entry name" value="Ser/Thr_kinase_AS"/>
</dbReference>
<dbReference type="PROSITE" id="PS00107">
    <property type="entry name" value="PROTEIN_KINASE_ATP"/>
    <property type="match status" value="1"/>
</dbReference>
<feature type="domain" description="RWD" evidence="15">
    <location>
        <begin position="13"/>
        <end position="120"/>
    </location>
</feature>
<dbReference type="CDD" id="cd23823">
    <property type="entry name" value="RWD_GCN2"/>
    <property type="match status" value="1"/>
</dbReference>
<comment type="catalytic activity">
    <reaction evidence="9">
        <text>L-seryl-[protein] + ATP = O-phospho-L-seryl-[protein] + ADP + H(+)</text>
        <dbReference type="Rhea" id="RHEA:17989"/>
        <dbReference type="Rhea" id="RHEA-COMP:9863"/>
        <dbReference type="Rhea" id="RHEA-COMP:11604"/>
        <dbReference type="ChEBI" id="CHEBI:15378"/>
        <dbReference type="ChEBI" id="CHEBI:29999"/>
        <dbReference type="ChEBI" id="CHEBI:30616"/>
        <dbReference type="ChEBI" id="CHEBI:83421"/>
        <dbReference type="ChEBI" id="CHEBI:456216"/>
        <dbReference type="EC" id="2.7.11.1"/>
    </reaction>
</comment>
<dbReference type="CDD" id="cd14012">
    <property type="entry name" value="PK_eIF2AK_GCN2_rpt1"/>
    <property type="match status" value="1"/>
</dbReference>
<evidence type="ECO:0000256" key="12">
    <source>
        <dbReference type="PROSITE-ProRule" id="PRU10141"/>
    </source>
</evidence>
<feature type="compositionally biased region" description="Basic and acidic residues" evidence="13">
    <location>
        <begin position="136"/>
        <end position="167"/>
    </location>
</feature>
<dbReference type="GO" id="GO:0004694">
    <property type="term" value="F:eukaryotic translation initiation factor 2alpha kinase activity"/>
    <property type="evidence" value="ECO:0007669"/>
    <property type="project" value="InterPro"/>
</dbReference>
<feature type="non-terminal residue" evidence="16">
    <location>
        <position position="1"/>
    </location>
</feature>
<evidence type="ECO:0000256" key="3">
    <source>
        <dbReference type="ARBA" id="ARBA00022679"/>
    </source>
</evidence>
<dbReference type="SUPFAM" id="SSF55681">
    <property type="entry name" value="Class II aaRS and biotin synthetases"/>
    <property type="match status" value="1"/>
</dbReference>
<proteinExistence type="inferred from homology"/>
<comment type="catalytic activity">
    <reaction evidence="8">
        <text>L-threonyl-[protein] + ATP = O-phospho-L-threonyl-[protein] + ADP + H(+)</text>
        <dbReference type="Rhea" id="RHEA:46608"/>
        <dbReference type="Rhea" id="RHEA-COMP:11060"/>
        <dbReference type="Rhea" id="RHEA-COMP:11605"/>
        <dbReference type="ChEBI" id="CHEBI:15378"/>
        <dbReference type="ChEBI" id="CHEBI:30013"/>
        <dbReference type="ChEBI" id="CHEBI:30616"/>
        <dbReference type="ChEBI" id="CHEBI:61977"/>
        <dbReference type="ChEBI" id="CHEBI:456216"/>
        <dbReference type="EC" id="2.7.11.1"/>
    </reaction>
</comment>
<dbReference type="Pfam" id="PF12745">
    <property type="entry name" value="HGTP_anticodon2"/>
    <property type="match status" value="1"/>
</dbReference>
<dbReference type="SUPFAM" id="SSF56112">
    <property type="entry name" value="Protein kinase-like (PK-like)"/>
    <property type="match status" value="2"/>
</dbReference>
<dbReference type="InterPro" id="IPR000719">
    <property type="entry name" value="Prot_kinase_dom"/>
</dbReference>
<evidence type="ECO:0000256" key="7">
    <source>
        <dbReference type="ARBA" id="ARBA00037982"/>
    </source>
</evidence>
<dbReference type="InterPro" id="IPR036621">
    <property type="entry name" value="Anticodon-bd_dom_sf"/>
</dbReference>
<dbReference type="GeneID" id="54415986"/>
<keyword evidence="5 16" id="KW-0418">Kinase</keyword>
<dbReference type="GO" id="GO:0005524">
    <property type="term" value="F:ATP binding"/>
    <property type="evidence" value="ECO:0007669"/>
    <property type="project" value="UniProtKB-UniRule"/>
</dbReference>
<evidence type="ECO:0000256" key="6">
    <source>
        <dbReference type="ARBA" id="ARBA00022840"/>
    </source>
</evidence>
<evidence type="ECO:0000313" key="18">
    <source>
        <dbReference type="RefSeq" id="XP_033534820.1"/>
    </source>
</evidence>
<feature type="region of interest" description="Disordered" evidence="13">
    <location>
        <begin position="1428"/>
        <end position="1452"/>
    </location>
</feature>
<protein>
    <recommendedName>
        <fullName evidence="1">non-specific serine/threonine protein kinase</fullName>
        <ecNumber evidence="1">2.7.11.1</ecNumber>
    </recommendedName>
</protein>
<dbReference type="InterPro" id="IPR050339">
    <property type="entry name" value="CC_SR_Kinase"/>
</dbReference>
<dbReference type="InterPro" id="IPR024435">
    <property type="entry name" value="HisRS-related_dom"/>
</dbReference>
<evidence type="ECO:0000256" key="2">
    <source>
        <dbReference type="ARBA" id="ARBA00022527"/>
    </source>
</evidence>
<dbReference type="Gene3D" id="3.30.200.20">
    <property type="entry name" value="Phosphorylase Kinase, domain 1"/>
    <property type="match status" value="1"/>
</dbReference>
<gene>
    <name evidence="16 18" type="ORF">P152DRAFT_365080</name>
</gene>
<sequence>GATPTEYAQMQQDEIEALKAIYDEDFVLVQNKGAWSKTETGFRLTVRSTVDRETLVILNIAFTATYPKTLPILKLESSQGLRGTPRQRIEEIVKTKPKELLGEVMVYELACSIQEALDDGVQFREDGQALPSFAEQRAEQEAAAQEEARRQEEQSKRRQEEAKEEEQRMLKELVDNELSRQLASRRKSKVFETPELGSSRAMNVIEFDRTISFGQVTFNKVTASTCLRTGPLTEIFMVQPLSLTTGSDDASSLQQISGSNVSSGSRLSRQLVVKRATVIGTGDVKASVLGLEASLETLKGLPRQTNSLEVLEYNISGGADVGAWEVVVLMEYADNGSIDAILRTFGTLPVGRVRSWAADLLEALDYYHRNGVVHGRIHARNILLCESTVGGPATVKLADASYQQSLYETKTTVSPKRSADMAWAAPELRQLDNGHKTRKSDIWDFGVVFLQMLFGLECIQDYESPISLIESKGVSEPFADMVRKIFRLDAKKRPSAFDLLPSEFIRNDIPLLMRLTPPPLSQHSSSASIPQHHGRARPSFSGAPMFSRYASDWAELGRLGKGGYGEVVKARNRMDGRIYAIKKITQSSAALSEVLSEVMLLSQLNHPYVVRYFSAWPEDLPADPSESGDDSFPTLSEASEATSVDVGSNIEFGFSSTGGLDFISSSGFPKIEFAEDSSEDETEEENGSLKRHGNHQIPSDASRSPKQFRRFDKSRNVKTTLYIQMEYCERRTLRDIIRKDISENSDECWKLFRQVLEGLAHIHGLGIIHRDLKPDNIFIDAGNNPKIGDFGLATTGQLHASDRTAADLPDGDMTKSIGTTFYVAPELRSNAGGSYNNKVDMYSLGIIFFEMCHPLKTAMERDKTIRALREKEHSLPQEFSGPAKAVQAGIILSLVSHRPSERPGSAELLRSGKIPLQFEDGTVRIAIDALSDPKSPHHHEMVSAMFAYGPNQKIKDYTWNVERTHTSEAPDSQMTTLQGFVKKRLVSIFKRHGAVEDPRPATFPYSTHYDSNSAVKMMDTSGTLVQLPYDLTLPYARCIARSAPTHDRTFAFARVYRETYVGGAPKFSGEADFDVVSYDTGDSALEEAEVIKVLDEVLDEFPPFASTPMCFHLNHSRLLDLIMTFCRISKPQWHGVKETLSKLNIHQWTWARIRTELRAPALGVSSTSLDDMARFDFRDTPEKAMSKIQKLFDGVDPSLSENLKPVFEHFRALVRCTKQFGVGRKVYICPLSSFNEKFYGGGILFQCIYDSKKRDVLAAGGRYDSLIEEYKPKAQGHFTGCRAVGMNLGWDRIVASMGRYARKMPSKPNYVKKSDSEASVLSQVATRRCDILVSSTRPSILRSTGVKLVADLWANHISAELAIDARTFDELLEHYDGSSHSWIIVIKHDSPHSVQPDLKIRCLARNEDSEIRSSELLSYLRAEYRERDQREGTATASAKAAHMTSTGGRIPVGAAEDRKSNVYVLGSHRGKRSGKWNIVDSALASVQALAASFSSAPIVAVEAKDDTVIEVIRDKTRLSDPDSWRKVIHSMPQTERTYWTQLHELLCQWKEDGQGGEAEVHRAAFLYNWRTGTTAYYDLGQ</sequence>
<dbReference type="InterPro" id="IPR045864">
    <property type="entry name" value="aa-tRNA-synth_II/BPL/LPL"/>
</dbReference>
<dbReference type="InterPro" id="IPR017441">
    <property type="entry name" value="Protein_kinase_ATP_BS"/>
</dbReference>
<dbReference type="GO" id="GO:0009893">
    <property type="term" value="P:positive regulation of metabolic process"/>
    <property type="evidence" value="ECO:0007669"/>
    <property type="project" value="UniProtKB-ARBA"/>
</dbReference>
<feature type="compositionally biased region" description="Acidic residues" evidence="13">
    <location>
        <begin position="674"/>
        <end position="686"/>
    </location>
</feature>
<reference evidence="18" key="3">
    <citation type="submission" date="2025-04" db="UniProtKB">
        <authorList>
            <consortium name="RefSeq"/>
        </authorList>
    </citation>
    <scope>IDENTIFICATION</scope>
    <source>
        <strain evidence="18">CBS 781.70</strain>
    </source>
</reference>
<dbReference type="PROSITE" id="PS50908">
    <property type="entry name" value="RWD"/>
    <property type="match status" value="1"/>
</dbReference>
<dbReference type="RefSeq" id="XP_033534820.1">
    <property type="nucleotide sequence ID" value="XM_033675416.1"/>
</dbReference>
<feature type="compositionally biased region" description="Polar residues" evidence="13">
    <location>
        <begin position="696"/>
        <end position="705"/>
    </location>
</feature>
<dbReference type="Pfam" id="PF05773">
    <property type="entry name" value="RWD"/>
    <property type="match status" value="1"/>
</dbReference>
<feature type="binding site" evidence="11">
    <location>
        <begin position="559"/>
        <end position="567"/>
    </location>
    <ligand>
        <name>ATP</name>
        <dbReference type="ChEBI" id="CHEBI:30616"/>
    </ligand>
</feature>
<reference evidence="18" key="2">
    <citation type="submission" date="2020-04" db="EMBL/GenBank/DDBJ databases">
        <authorList>
            <consortium name="NCBI Genome Project"/>
        </authorList>
    </citation>
    <scope>NUCLEOTIDE SEQUENCE</scope>
    <source>
        <strain evidence="18">CBS 781.70</strain>
    </source>
</reference>
<evidence type="ECO:0000256" key="1">
    <source>
        <dbReference type="ARBA" id="ARBA00012513"/>
    </source>
</evidence>
<feature type="binding site" evidence="12">
    <location>
        <position position="583"/>
    </location>
    <ligand>
        <name>ATP</name>
        <dbReference type="ChEBI" id="CHEBI:30616"/>
    </ligand>
</feature>
<feature type="domain" description="Protein kinase" evidence="14">
    <location>
        <begin position="553"/>
        <end position="914"/>
    </location>
</feature>
<dbReference type="FunFam" id="3.10.110.10:FF:000050">
    <property type="entry name" value="eIF-2-alpha kinase GCN2"/>
    <property type="match status" value="1"/>
</dbReference>
<dbReference type="EMBL" id="ML975155">
    <property type="protein sequence ID" value="KAF1813189.1"/>
    <property type="molecule type" value="Genomic_DNA"/>
</dbReference>
<dbReference type="PANTHER" id="PTHR11042:SF136">
    <property type="entry name" value="EIF-2-ALPHA KINASE GCN2"/>
    <property type="match status" value="1"/>
</dbReference>
<dbReference type="GO" id="GO:0005737">
    <property type="term" value="C:cytoplasm"/>
    <property type="evidence" value="ECO:0007669"/>
    <property type="project" value="TreeGrafter"/>
</dbReference>
<dbReference type="FunFam" id="1.10.510.10:FF:000821">
    <property type="entry name" value="Serine/threonine-protein kinase gcn2"/>
    <property type="match status" value="1"/>
</dbReference>
<evidence type="ECO:0000256" key="10">
    <source>
        <dbReference type="PIRSR" id="PIRSR000660-1"/>
    </source>
</evidence>
<feature type="active site" description="Proton acceptor" evidence="10">
    <location>
        <position position="771"/>
    </location>
</feature>
<keyword evidence="2" id="KW-0723">Serine/threonine-protein kinase</keyword>
<dbReference type="InterPro" id="IPR011009">
    <property type="entry name" value="Kinase-like_dom_sf"/>
</dbReference>
<dbReference type="PIRSF" id="PIRSF000660">
    <property type="entry name" value="Ser/Thr_PK_GCN2"/>
    <property type="match status" value="1"/>
</dbReference>
<dbReference type="SUPFAM" id="SSF54495">
    <property type="entry name" value="UBC-like"/>
    <property type="match status" value="1"/>
</dbReference>
<dbReference type="Proteomes" id="UP000504638">
    <property type="component" value="Unplaced"/>
</dbReference>
<evidence type="ECO:0000256" key="9">
    <source>
        <dbReference type="ARBA" id="ARBA00048679"/>
    </source>
</evidence>
<feature type="domain" description="Protein kinase" evidence="14">
    <location>
        <begin position="207"/>
        <end position="505"/>
    </location>
</feature>
<dbReference type="PROSITE" id="PS50011">
    <property type="entry name" value="PROTEIN_KINASE_DOM"/>
    <property type="match status" value="2"/>
</dbReference>
<name>A0A6G1G5T0_9PEZI</name>
<dbReference type="Pfam" id="PF00069">
    <property type="entry name" value="Pkinase"/>
    <property type="match status" value="3"/>
</dbReference>
<feature type="region of interest" description="Disordered" evidence="13">
    <location>
        <begin position="674"/>
        <end position="709"/>
    </location>
</feature>
<evidence type="ECO:0000256" key="4">
    <source>
        <dbReference type="ARBA" id="ARBA00022741"/>
    </source>
</evidence>
<dbReference type="EC" id="2.7.11.1" evidence="1"/>
<evidence type="ECO:0000313" key="16">
    <source>
        <dbReference type="EMBL" id="KAF1813189.1"/>
    </source>
</evidence>
<evidence type="ECO:0000259" key="14">
    <source>
        <dbReference type="PROSITE" id="PS50011"/>
    </source>
</evidence>
<dbReference type="GO" id="GO:0000077">
    <property type="term" value="P:DNA damage checkpoint signaling"/>
    <property type="evidence" value="ECO:0007669"/>
    <property type="project" value="InterPro"/>
</dbReference>
<dbReference type="Pfam" id="PF13393">
    <property type="entry name" value="tRNA-synt_His"/>
    <property type="match status" value="1"/>
</dbReference>
<dbReference type="OrthoDB" id="341578at2759"/>
<dbReference type="PROSITE" id="PS00108">
    <property type="entry name" value="PROTEIN_KINASE_ST"/>
    <property type="match status" value="1"/>
</dbReference>
<dbReference type="Gene3D" id="3.30.930.10">
    <property type="entry name" value="Bira Bifunctional Protein, Domain 2"/>
    <property type="match status" value="1"/>
</dbReference>
<dbReference type="SMART" id="SM00220">
    <property type="entry name" value="S_TKc"/>
    <property type="match status" value="2"/>
</dbReference>
<dbReference type="InterPro" id="IPR006575">
    <property type="entry name" value="RWD_dom"/>
</dbReference>
<dbReference type="GO" id="GO:0005634">
    <property type="term" value="C:nucleus"/>
    <property type="evidence" value="ECO:0007669"/>
    <property type="project" value="TreeGrafter"/>
</dbReference>
<dbReference type="Gene3D" id="1.10.510.10">
    <property type="entry name" value="Transferase(Phosphotransferase) domain 1"/>
    <property type="match status" value="2"/>
</dbReference>
<dbReference type="InterPro" id="IPR016255">
    <property type="entry name" value="Gcn2"/>
</dbReference>
<evidence type="ECO:0000259" key="15">
    <source>
        <dbReference type="PROSITE" id="PS50908"/>
    </source>
</evidence>
<dbReference type="Gene3D" id="3.40.50.800">
    <property type="entry name" value="Anticodon-binding domain"/>
    <property type="match status" value="1"/>
</dbReference>
<dbReference type="InterPro" id="IPR041715">
    <property type="entry name" value="HisRS-like_core"/>
</dbReference>
<dbReference type="PANTHER" id="PTHR11042">
    <property type="entry name" value="EUKARYOTIC TRANSLATION INITIATION FACTOR 2-ALPHA KINASE EIF2-ALPHA KINASE -RELATED"/>
    <property type="match status" value="1"/>
</dbReference>